<dbReference type="PANTHER" id="PTHR37471">
    <property type="entry name" value="UNNAMED PRODUCT"/>
    <property type="match status" value="1"/>
</dbReference>
<sequence length="603" mass="68444">MISSTFIIRLAIVFFRRTPLIYAAILGALYLWYGLEATRQTLVAQVLWGLIIAELLFFCFIYLPYMRQLNRKAVHPTPLTSEERWALFNQCLAHVDSFELYLRGWFLGAELKDIRRDNLRDFLLWGFFDQAGEDAEGNDGHSETVERDLEGFITEIEKRLGRPIRSGRGNATCIRLTLDDVETTYRGLTWYAVIYLVDQFTHLALSWHGFEFYARGPAAALATFPPRPQEIFTSRRSRAPQLSYWHRAHTSNDCHPVVFFHGIGVGLWTYISFLARICAAKESDGGQGIGVIAVEILPVSFRLTSPPLGKAEFLRQMAKILEHHQWNKFTITSHSYGSVQTTHMLHSPALRHMITSVVLIDPVTVMLHLPDVAYNFTRRKPREAYEWVLWYFASTDPGVANSLGRHFFWRENIIWKEDLLSYENAEPRGHRRKVAVCLAGRDILVGTSRVAQYFGDVGVAGINQAGGTNRTAEVEVLMFPMLDHAQVFASSLHYERSQQQCKQPGEAGANLDNTSLNCLDLLTPPISQDGSDRTGSALSDDPNKILVTIIPSLVLRPGRDECKVSRPKLVMSQFAPKALLYDKNKNQPTKEAIGVRRNETLRE</sequence>
<evidence type="ECO:0008006" key="4">
    <source>
        <dbReference type="Google" id="ProtNLM"/>
    </source>
</evidence>
<evidence type="ECO:0000313" key="2">
    <source>
        <dbReference type="EMBL" id="GFP59944.1"/>
    </source>
</evidence>
<feature type="transmembrane region" description="Helical" evidence="1">
    <location>
        <begin position="45"/>
        <end position="65"/>
    </location>
</feature>
<organism evidence="2 3">
    <name type="scientific">Trichoderma asperellum</name>
    <name type="common">Filamentous fungus</name>
    <dbReference type="NCBI Taxonomy" id="101201"/>
    <lineage>
        <taxon>Eukaryota</taxon>
        <taxon>Fungi</taxon>
        <taxon>Dikarya</taxon>
        <taxon>Ascomycota</taxon>
        <taxon>Pezizomycotina</taxon>
        <taxon>Sordariomycetes</taxon>
        <taxon>Hypocreomycetidae</taxon>
        <taxon>Hypocreales</taxon>
        <taxon>Hypocreaceae</taxon>
        <taxon>Trichoderma</taxon>
    </lineage>
</organism>
<keyword evidence="1" id="KW-1133">Transmembrane helix</keyword>
<name>A0A6V8R4F5_TRIAP</name>
<evidence type="ECO:0000313" key="3">
    <source>
        <dbReference type="Proteomes" id="UP000517252"/>
    </source>
</evidence>
<comment type="caution">
    <text evidence="2">The sequence shown here is derived from an EMBL/GenBank/DDBJ whole genome shotgun (WGS) entry which is preliminary data.</text>
</comment>
<dbReference type="PANTHER" id="PTHR37471:SF1">
    <property type="entry name" value="AB HYDROLASE-1 DOMAIN-CONTAINING PROTEIN"/>
    <property type="match status" value="1"/>
</dbReference>
<evidence type="ECO:0000256" key="1">
    <source>
        <dbReference type="SAM" id="Phobius"/>
    </source>
</evidence>
<dbReference type="SUPFAM" id="SSF53474">
    <property type="entry name" value="alpha/beta-Hydrolases"/>
    <property type="match status" value="1"/>
</dbReference>
<accession>A0A6V8R4F5</accession>
<reference evidence="2 3" key="1">
    <citation type="submission" date="2020-07" db="EMBL/GenBank/DDBJ databases">
        <title>Trichoderma asperellum IC-1 whole genome shotgun sequence.</title>
        <authorList>
            <person name="Kanamasa S."/>
            <person name="Takahashi H."/>
        </authorList>
    </citation>
    <scope>NUCLEOTIDE SEQUENCE [LARGE SCALE GENOMIC DNA]</scope>
    <source>
        <strain evidence="2 3">IC-1</strain>
    </source>
</reference>
<dbReference type="EMBL" id="BLZH01000015">
    <property type="protein sequence ID" value="GFP59944.1"/>
    <property type="molecule type" value="Genomic_DNA"/>
</dbReference>
<gene>
    <name evidence="2" type="ORF">TASIC1_0015011300</name>
</gene>
<dbReference type="AlphaFoldDB" id="A0A6V8R4F5"/>
<keyword evidence="1" id="KW-0472">Membrane</keyword>
<protein>
    <recommendedName>
        <fullName evidence="4">AB hydrolase-1 domain-containing protein</fullName>
    </recommendedName>
</protein>
<dbReference type="OrthoDB" id="6431331at2759"/>
<dbReference type="InterPro" id="IPR029058">
    <property type="entry name" value="AB_hydrolase_fold"/>
</dbReference>
<proteinExistence type="predicted"/>
<dbReference type="Proteomes" id="UP000517252">
    <property type="component" value="Unassembled WGS sequence"/>
</dbReference>
<dbReference type="Gene3D" id="3.40.50.1820">
    <property type="entry name" value="alpha/beta hydrolase"/>
    <property type="match status" value="1"/>
</dbReference>
<feature type="transmembrane region" description="Helical" evidence="1">
    <location>
        <begin position="7"/>
        <end position="33"/>
    </location>
</feature>
<keyword evidence="1" id="KW-0812">Transmembrane</keyword>